<gene>
    <name evidence="3" type="ORF">GCK72_020132</name>
</gene>
<feature type="transmembrane region" description="Helical" evidence="2">
    <location>
        <begin position="52"/>
        <end position="72"/>
    </location>
</feature>
<name>A0A6A5GFU5_CAERE</name>
<dbReference type="AlphaFoldDB" id="A0A6A5GFU5"/>
<dbReference type="RefSeq" id="XP_003116704.2">
    <property type="nucleotide sequence ID" value="XM_003116656.2"/>
</dbReference>
<evidence type="ECO:0000256" key="2">
    <source>
        <dbReference type="SAM" id="Phobius"/>
    </source>
</evidence>
<protein>
    <submittedName>
        <fullName evidence="3">Uncharacterized protein</fullName>
    </submittedName>
</protein>
<proteinExistence type="predicted"/>
<feature type="region of interest" description="Disordered" evidence="1">
    <location>
        <begin position="1"/>
        <end position="35"/>
    </location>
</feature>
<sequence length="252" mass="28911">MSPDSPNSSFDWISDSDDDQSFHSESIAAPEVSAPQPCAPVVRTEKPSDVEIAIFCAFVFVLSFAFASALMGSGSNGVKTNLTGLPPIDYDFNPIQFEMEFEKRKLEQFSDVVARDAEMRRAEKIVDSRSWTRLDEIPEVLLDKFTPHSHRFEGVQEFLEKTGLNGTAIEEAIYFHKLKLVWNKKNGCFNPKWHPLNAHVFARFMVGAEARFHESWRIELGYFHYHFQMDTEKETLGVKLVYYFPIEDLVNV</sequence>
<accession>A0A6A5GFU5</accession>
<organism evidence="3 4">
    <name type="scientific">Caenorhabditis remanei</name>
    <name type="common">Caenorhabditis vulgaris</name>
    <dbReference type="NCBI Taxonomy" id="31234"/>
    <lineage>
        <taxon>Eukaryota</taxon>
        <taxon>Metazoa</taxon>
        <taxon>Ecdysozoa</taxon>
        <taxon>Nematoda</taxon>
        <taxon>Chromadorea</taxon>
        <taxon>Rhabditida</taxon>
        <taxon>Rhabditina</taxon>
        <taxon>Rhabditomorpha</taxon>
        <taxon>Rhabditoidea</taxon>
        <taxon>Rhabditidae</taxon>
        <taxon>Peloderinae</taxon>
        <taxon>Caenorhabditis</taxon>
    </lineage>
</organism>
<keyword evidence="2" id="KW-0812">Transmembrane</keyword>
<reference evidence="3 4" key="1">
    <citation type="submission" date="2019-12" db="EMBL/GenBank/DDBJ databases">
        <title>Chromosome-level assembly of the Caenorhabditis remanei genome.</title>
        <authorList>
            <person name="Teterina A.A."/>
            <person name="Willis J.H."/>
            <person name="Phillips P.C."/>
        </authorList>
    </citation>
    <scope>NUCLEOTIDE SEQUENCE [LARGE SCALE GENOMIC DNA]</scope>
    <source>
        <strain evidence="3 4">PX506</strain>
        <tissue evidence="3">Whole organism</tissue>
    </source>
</reference>
<dbReference type="KEGG" id="crq:GCK72_020132"/>
<keyword evidence="2" id="KW-1133">Transmembrane helix</keyword>
<dbReference type="EMBL" id="WUAV01000005">
    <property type="protein sequence ID" value="KAF1753575.1"/>
    <property type="molecule type" value="Genomic_DNA"/>
</dbReference>
<keyword evidence="2" id="KW-0472">Membrane</keyword>
<evidence type="ECO:0000256" key="1">
    <source>
        <dbReference type="SAM" id="MobiDB-lite"/>
    </source>
</evidence>
<dbReference type="GeneID" id="9820271"/>
<evidence type="ECO:0000313" key="4">
    <source>
        <dbReference type="Proteomes" id="UP000483820"/>
    </source>
</evidence>
<dbReference type="CTD" id="9820271"/>
<comment type="caution">
    <text evidence="3">The sequence shown here is derived from an EMBL/GenBank/DDBJ whole genome shotgun (WGS) entry which is preliminary data.</text>
</comment>
<evidence type="ECO:0000313" key="3">
    <source>
        <dbReference type="EMBL" id="KAF1753575.1"/>
    </source>
</evidence>
<dbReference type="Proteomes" id="UP000483820">
    <property type="component" value="Chromosome V"/>
</dbReference>